<sequence>MYSQYSLYRHLRSFPDRQGCTPQYLRDAVTLCIVICESFQIRQGCTPQYIRDGIHCIARIIWCQRVLCSSMCNFSSRSGDLKRGLFRCLFINEYIPRFSLQWFPEYFRHGIPCSIS</sequence>
<organism evidence="1">
    <name type="scientific">Sesamum radiatum</name>
    <name type="common">Black benniseed</name>
    <dbReference type="NCBI Taxonomy" id="300843"/>
    <lineage>
        <taxon>Eukaryota</taxon>
        <taxon>Viridiplantae</taxon>
        <taxon>Streptophyta</taxon>
        <taxon>Embryophyta</taxon>
        <taxon>Tracheophyta</taxon>
        <taxon>Spermatophyta</taxon>
        <taxon>Magnoliopsida</taxon>
        <taxon>eudicotyledons</taxon>
        <taxon>Gunneridae</taxon>
        <taxon>Pentapetalae</taxon>
        <taxon>asterids</taxon>
        <taxon>lamiids</taxon>
        <taxon>Lamiales</taxon>
        <taxon>Pedaliaceae</taxon>
        <taxon>Sesamum</taxon>
    </lineage>
</organism>
<comment type="caution">
    <text evidence="1">The sequence shown here is derived from an EMBL/GenBank/DDBJ whole genome shotgun (WGS) entry which is preliminary data.</text>
</comment>
<protein>
    <submittedName>
        <fullName evidence="1">Uncharacterized protein</fullName>
    </submittedName>
</protein>
<accession>A0AAW2URE3</accession>
<dbReference type="EMBL" id="JACGWJ010000005">
    <property type="protein sequence ID" value="KAL0419599.1"/>
    <property type="molecule type" value="Genomic_DNA"/>
</dbReference>
<proteinExistence type="predicted"/>
<reference evidence="1" key="2">
    <citation type="journal article" date="2024" name="Plant">
        <title>Genomic evolution and insights into agronomic trait innovations of Sesamum species.</title>
        <authorList>
            <person name="Miao H."/>
            <person name="Wang L."/>
            <person name="Qu L."/>
            <person name="Liu H."/>
            <person name="Sun Y."/>
            <person name="Le M."/>
            <person name="Wang Q."/>
            <person name="Wei S."/>
            <person name="Zheng Y."/>
            <person name="Lin W."/>
            <person name="Duan Y."/>
            <person name="Cao H."/>
            <person name="Xiong S."/>
            <person name="Wang X."/>
            <person name="Wei L."/>
            <person name="Li C."/>
            <person name="Ma Q."/>
            <person name="Ju M."/>
            <person name="Zhao R."/>
            <person name="Li G."/>
            <person name="Mu C."/>
            <person name="Tian Q."/>
            <person name="Mei H."/>
            <person name="Zhang T."/>
            <person name="Gao T."/>
            <person name="Zhang H."/>
        </authorList>
    </citation>
    <scope>NUCLEOTIDE SEQUENCE</scope>
    <source>
        <strain evidence="1">G02</strain>
    </source>
</reference>
<gene>
    <name evidence="1" type="ORF">Sradi_1373400</name>
</gene>
<evidence type="ECO:0000313" key="1">
    <source>
        <dbReference type="EMBL" id="KAL0419599.1"/>
    </source>
</evidence>
<reference evidence="1" key="1">
    <citation type="submission" date="2020-06" db="EMBL/GenBank/DDBJ databases">
        <authorList>
            <person name="Li T."/>
            <person name="Hu X."/>
            <person name="Zhang T."/>
            <person name="Song X."/>
            <person name="Zhang H."/>
            <person name="Dai N."/>
            <person name="Sheng W."/>
            <person name="Hou X."/>
            <person name="Wei L."/>
        </authorList>
    </citation>
    <scope>NUCLEOTIDE SEQUENCE</scope>
    <source>
        <strain evidence="1">G02</strain>
        <tissue evidence="1">Leaf</tissue>
    </source>
</reference>
<dbReference type="AlphaFoldDB" id="A0AAW2URE3"/>
<name>A0AAW2URE3_SESRA</name>